<keyword evidence="3" id="KW-0489">Methyltransferase</keyword>
<feature type="domain" description="25S rRNA (uridine-N(3))-methyltransferase BMT5-like" evidence="2">
    <location>
        <begin position="161"/>
        <end position="326"/>
    </location>
</feature>
<evidence type="ECO:0000256" key="1">
    <source>
        <dbReference type="SAM" id="MobiDB-lite"/>
    </source>
</evidence>
<protein>
    <submittedName>
        <fullName evidence="3">25S rRNA (Uracil(2634)-N(3))-methyltransferase</fullName>
        <ecNumber evidence="3">2.1.1.313</ecNumber>
    </submittedName>
</protein>
<feature type="compositionally biased region" description="Acidic residues" evidence="1">
    <location>
        <begin position="18"/>
        <end position="51"/>
    </location>
</feature>
<keyword evidence="4" id="KW-1185">Reference proteome</keyword>
<evidence type="ECO:0000313" key="3">
    <source>
        <dbReference type="EMBL" id="KAL1556136.1"/>
    </source>
</evidence>
<dbReference type="EC" id="2.1.1.313" evidence="3"/>
<dbReference type="Proteomes" id="UP001567538">
    <property type="component" value="Unassembled WGS sequence"/>
</dbReference>
<name>A0ABD1HMA4_SALDI</name>
<dbReference type="EMBL" id="JBEAFC010000005">
    <property type="protein sequence ID" value="KAL1556136.1"/>
    <property type="molecule type" value="Genomic_DNA"/>
</dbReference>
<dbReference type="AlphaFoldDB" id="A0ABD1HMA4"/>
<reference evidence="3 4" key="1">
    <citation type="submission" date="2024-06" db="EMBL/GenBank/DDBJ databases">
        <title>A chromosome level genome sequence of Diviner's sage (Salvia divinorum).</title>
        <authorList>
            <person name="Ford S.A."/>
            <person name="Ro D.-K."/>
            <person name="Ness R.W."/>
            <person name="Phillips M.A."/>
        </authorList>
    </citation>
    <scope>NUCLEOTIDE SEQUENCE [LARGE SCALE GENOMIC DNA]</scope>
    <source>
        <strain evidence="3">SAF-2024a</strain>
        <tissue evidence="3">Leaf</tissue>
    </source>
</reference>
<dbReference type="InterPro" id="IPR019446">
    <property type="entry name" value="BMT5-like"/>
</dbReference>
<sequence length="352" mass="39351">MGNFQSMRTRLLGLRSPDDEEEDGSPDEEEEEEEEDGSPDDEEYGTPDEEEDGSLLAYSNLQNQCGERSVEILGILQKLVVSTKAADLSLPIQNSSSHSADRNEIDGDHVVYVAAIRCSNEISPCLEINSSRKARERVKKSIAAVDKEKRIKHYSSRHDILLVGEGDFSFSACLALAFGSAANIIATSLDSEAFLKKNYGNAMYNINEMRRRAGTVMHGINARKMANHVVLGQLIFDRIIFNFPYAGLFDNSVPIKSKLRRHRKLVSKFLMNARNMLSEDGEIHITHKTNSFHTDFKVESIASCHGLRLIEAVDFKRGDYPGYNTKYGFGGDANFKCNPSKTFKFGFKSVSL</sequence>
<proteinExistence type="predicted"/>
<dbReference type="PANTHER" id="PTHR11538">
    <property type="entry name" value="PHENYLALANYL-TRNA SYNTHETASE"/>
    <property type="match status" value="1"/>
</dbReference>
<evidence type="ECO:0000313" key="4">
    <source>
        <dbReference type="Proteomes" id="UP001567538"/>
    </source>
</evidence>
<dbReference type="PANTHER" id="PTHR11538:SF70">
    <property type="entry name" value="25S RRNA (URIDINE-N(3))-METHYLTRANSFERASE BMT5-LIKE DOMAIN-CONTAINING PROTEIN"/>
    <property type="match status" value="1"/>
</dbReference>
<organism evidence="3 4">
    <name type="scientific">Salvia divinorum</name>
    <name type="common">Maria pastora</name>
    <name type="synonym">Diviner's sage</name>
    <dbReference type="NCBI Taxonomy" id="28513"/>
    <lineage>
        <taxon>Eukaryota</taxon>
        <taxon>Viridiplantae</taxon>
        <taxon>Streptophyta</taxon>
        <taxon>Embryophyta</taxon>
        <taxon>Tracheophyta</taxon>
        <taxon>Spermatophyta</taxon>
        <taxon>Magnoliopsida</taxon>
        <taxon>eudicotyledons</taxon>
        <taxon>Gunneridae</taxon>
        <taxon>Pentapetalae</taxon>
        <taxon>asterids</taxon>
        <taxon>lamiids</taxon>
        <taxon>Lamiales</taxon>
        <taxon>Lamiaceae</taxon>
        <taxon>Nepetoideae</taxon>
        <taxon>Mentheae</taxon>
        <taxon>Salviinae</taxon>
        <taxon>Salvia</taxon>
        <taxon>Salvia subgen. Calosphace</taxon>
    </lineage>
</organism>
<dbReference type="GO" id="GO:0032259">
    <property type="term" value="P:methylation"/>
    <property type="evidence" value="ECO:0007669"/>
    <property type="project" value="UniProtKB-KW"/>
</dbReference>
<keyword evidence="3" id="KW-0808">Transferase</keyword>
<evidence type="ECO:0000259" key="2">
    <source>
        <dbReference type="Pfam" id="PF10354"/>
    </source>
</evidence>
<dbReference type="GO" id="GO:0008168">
    <property type="term" value="F:methyltransferase activity"/>
    <property type="evidence" value="ECO:0007669"/>
    <property type="project" value="UniProtKB-KW"/>
</dbReference>
<comment type="caution">
    <text evidence="3">The sequence shown here is derived from an EMBL/GenBank/DDBJ whole genome shotgun (WGS) entry which is preliminary data.</text>
</comment>
<gene>
    <name evidence="3" type="ORF">AAHA92_11795</name>
</gene>
<accession>A0ABD1HMA4</accession>
<feature type="region of interest" description="Disordered" evidence="1">
    <location>
        <begin position="1"/>
        <end position="51"/>
    </location>
</feature>
<dbReference type="Pfam" id="PF10354">
    <property type="entry name" value="BMT5-like"/>
    <property type="match status" value="1"/>
</dbReference>